<dbReference type="PROSITE" id="PS50940">
    <property type="entry name" value="CHIT_BIND_II"/>
    <property type="match status" value="1"/>
</dbReference>
<evidence type="ECO:0000256" key="3">
    <source>
        <dbReference type="ARBA" id="ARBA00022737"/>
    </source>
</evidence>
<reference evidence="9" key="1">
    <citation type="submission" date="2025-08" db="UniProtKB">
        <authorList>
            <consortium name="RefSeq"/>
        </authorList>
    </citation>
    <scope>IDENTIFICATION</scope>
</reference>
<keyword evidence="4" id="KW-1015">Disulfide bond</keyword>
<dbReference type="GeneID" id="100908492"/>
<feature type="chain" id="PRO_5042492512" evidence="6">
    <location>
        <begin position="20"/>
        <end position="107"/>
    </location>
</feature>
<dbReference type="Gene3D" id="2.170.140.10">
    <property type="entry name" value="Chitin binding domain"/>
    <property type="match status" value="1"/>
</dbReference>
<keyword evidence="8" id="KW-1185">Reference proteome</keyword>
<dbReference type="Pfam" id="PF01607">
    <property type="entry name" value="CBM_14"/>
    <property type="match status" value="1"/>
</dbReference>
<evidence type="ECO:0000256" key="4">
    <source>
        <dbReference type="ARBA" id="ARBA00023157"/>
    </source>
</evidence>
<dbReference type="AlphaFoldDB" id="A0AAJ6QPD8"/>
<dbReference type="SUPFAM" id="SSF57625">
    <property type="entry name" value="Invertebrate chitin-binding proteins"/>
    <property type="match status" value="1"/>
</dbReference>
<feature type="domain" description="Chitin-binding type-2" evidence="7">
    <location>
        <begin position="29"/>
        <end position="90"/>
    </location>
</feature>
<dbReference type="GO" id="GO:0005576">
    <property type="term" value="C:extracellular region"/>
    <property type="evidence" value="ECO:0007669"/>
    <property type="project" value="InterPro"/>
</dbReference>
<evidence type="ECO:0000313" key="8">
    <source>
        <dbReference type="Proteomes" id="UP000694867"/>
    </source>
</evidence>
<organism evidence="8 9">
    <name type="scientific">Galendromus occidentalis</name>
    <name type="common">western predatory mite</name>
    <dbReference type="NCBI Taxonomy" id="34638"/>
    <lineage>
        <taxon>Eukaryota</taxon>
        <taxon>Metazoa</taxon>
        <taxon>Ecdysozoa</taxon>
        <taxon>Arthropoda</taxon>
        <taxon>Chelicerata</taxon>
        <taxon>Arachnida</taxon>
        <taxon>Acari</taxon>
        <taxon>Parasitiformes</taxon>
        <taxon>Mesostigmata</taxon>
        <taxon>Gamasina</taxon>
        <taxon>Phytoseioidea</taxon>
        <taxon>Phytoseiidae</taxon>
        <taxon>Typhlodrominae</taxon>
        <taxon>Galendromus</taxon>
    </lineage>
</organism>
<keyword evidence="5" id="KW-0325">Glycoprotein</keyword>
<keyword evidence="1" id="KW-0147">Chitin-binding</keyword>
<dbReference type="InterPro" id="IPR051940">
    <property type="entry name" value="Chitin_bind-dev_reg"/>
</dbReference>
<name>A0AAJ6QPD8_9ACAR</name>
<dbReference type="Proteomes" id="UP000694867">
    <property type="component" value="Unplaced"/>
</dbReference>
<dbReference type="InterPro" id="IPR002557">
    <property type="entry name" value="Chitin-bd_dom"/>
</dbReference>
<dbReference type="KEGG" id="goe:100908492"/>
<feature type="signal peptide" evidence="6">
    <location>
        <begin position="1"/>
        <end position="19"/>
    </location>
</feature>
<sequence length="107" mass="11882">MFPKFFGVLVLTLASMALAEDFTYHDDGVPSCPVRDDAKGNATIVPDPFNCTTFYICSNGVSHHIQCPDNLQFNTNLRVCDWPEEVQCELFELPGEDGLAGVRVRTI</sequence>
<gene>
    <name evidence="9" type="primary">LOC100908492</name>
</gene>
<evidence type="ECO:0000256" key="2">
    <source>
        <dbReference type="ARBA" id="ARBA00022729"/>
    </source>
</evidence>
<dbReference type="PANTHER" id="PTHR23301">
    <property type="entry name" value="CHITIN BINDING PERITROPHIN-A"/>
    <property type="match status" value="1"/>
</dbReference>
<keyword evidence="2 6" id="KW-0732">Signal</keyword>
<accession>A0AAJ6QPD8</accession>
<proteinExistence type="predicted"/>
<evidence type="ECO:0000313" key="9">
    <source>
        <dbReference type="RefSeq" id="XP_003739452.1"/>
    </source>
</evidence>
<dbReference type="PANTHER" id="PTHR23301:SF0">
    <property type="entry name" value="CHITIN-BINDING TYPE-2 DOMAIN-CONTAINING PROTEIN-RELATED"/>
    <property type="match status" value="1"/>
</dbReference>
<evidence type="ECO:0000256" key="6">
    <source>
        <dbReference type="SAM" id="SignalP"/>
    </source>
</evidence>
<protein>
    <submittedName>
        <fullName evidence="9">Chondroitin proteoglycan 2</fullName>
    </submittedName>
</protein>
<evidence type="ECO:0000259" key="7">
    <source>
        <dbReference type="PROSITE" id="PS50940"/>
    </source>
</evidence>
<evidence type="ECO:0000256" key="5">
    <source>
        <dbReference type="ARBA" id="ARBA00023180"/>
    </source>
</evidence>
<evidence type="ECO:0000256" key="1">
    <source>
        <dbReference type="ARBA" id="ARBA00022669"/>
    </source>
</evidence>
<dbReference type="SMART" id="SM00494">
    <property type="entry name" value="ChtBD2"/>
    <property type="match status" value="1"/>
</dbReference>
<dbReference type="GO" id="GO:0008061">
    <property type="term" value="F:chitin binding"/>
    <property type="evidence" value="ECO:0007669"/>
    <property type="project" value="UniProtKB-KW"/>
</dbReference>
<dbReference type="RefSeq" id="XP_003739452.1">
    <property type="nucleotide sequence ID" value="XM_003739404.2"/>
</dbReference>
<keyword evidence="3" id="KW-0677">Repeat</keyword>
<dbReference type="InterPro" id="IPR036508">
    <property type="entry name" value="Chitin-bd_dom_sf"/>
</dbReference>